<dbReference type="EMBL" id="PRFC01000001">
    <property type="protein sequence ID" value="PWV22135.1"/>
    <property type="molecule type" value="Genomic_DNA"/>
</dbReference>
<evidence type="ECO:0000256" key="1">
    <source>
        <dbReference type="SAM" id="MobiDB-lite"/>
    </source>
</evidence>
<reference evidence="2 3" key="1">
    <citation type="journal article" date="2018" name="Microb. Genom.">
        <title>Expanding an expanded genome: long-read sequencing of Trypanosoma cruzi.</title>
        <authorList>
            <person name="Berna L."/>
            <person name="Rodriguez M."/>
            <person name="Chiribao M.L."/>
            <person name="Parodi-Talice A."/>
            <person name="Pita S."/>
            <person name="Rijo G."/>
            <person name="Alvarez-Valin F."/>
            <person name="Robello C."/>
        </authorList>
    </citation>
    <scope>NUCLEOTIDE SEQUENCE [LARGE SCALE GENOMIC DNA]</scope>
    <source>
        <strain evidence="2 3">TCC</strain>
    </source>
</reference>
<feature type="compositionally biased region" description="Polar residues" evidence="1">
    <location>
        <begin position="21"/>
        <end position="31"/>
    </location>
</feature>
<name>A0A2V2XNQ0_TRYCR</name>
<sequence>MMQEGHRSWQYREQQPRRYRTQSSFGRNNTPAEVPPRTQQEDRPGTQGVRRGAQHEQRGPQSSTATPSPTGRRDVAPGLPHAGFRGQLPRPKNSNAAIAALEELELQAAQNKYQRYIGATKTLATWWAALYQSGAQHYHCPLCSFNRPGEHDFFHHCRQAHPT</sequence>
<protein>
    <submittedName>
        <fullName evidence="2">Putative SLACS retrotransposable element</fullName>
    </submittedName>
</protein>
<dbReference type="VEuPathDB" id="TriTrypDB:C3747_1g562"/>
<organism evidence="2 3">
    <name type="scientific">Trypanosoma cruzi</name>
    <dbReference type="NCBI Taxonomy" id="5693"/>
    <lineage>
        <taxon>Eukaryota</taxon>
        <taxon>Discoba</taxon>
        <taxon>Euglenozoa</taxon>
        <taxon>Kinetoplastea</taxon>
        <taxon>Metakinetoplastina</taxon>
        <taxon>Trypanosomatida</taxon>
        <taxon>Trypanosomatidae</taxon>
        <taxon>Trypanosoma</taxon>
        <taxon>Schizotrypanum</taxon>
    </lineage>
</organism>
<dbReference type="AlphaFoldDB" id="A0A2V2XNQ0"/>
<dbReference type="VEuPathDB" id="TriTrypDB:TCSYLVIO_009428"/>
<dbReference type="VEuPathDB" id="TriTrypDB:TcCL_NonESM12395"/>
<evidence type="ECO:0000313" key="2">
    <source>
        <dbReference type="EMBL" id="PWV22135.1"/>
    </source>
</evidence>
<feature type="compositionally biased region" description="Polar residues" evidence="1">
    <location>
        <begin position="59"/>
        <end position="69"/>
    </location>
</feature>
<accession>A0A2V2XNQ0</accession>
<feature type="region of interest" description="Disordered" evidence="1">
    <location>
        <begin position="1"/>
        <end position="91"/>
    </location>
</feature>
<gene>
    <name evidence="2" type="ORF">C3747_1g562</name>
</gene>
<evidence type="ECO:0000313" key="3">
    <source>
        <dbReference type="Proteomes" id="UP000246078"/>
    </source>
</evidence>
<dbReference type="Proteomes" id="UP000246078">
    <property type="component" value="Unassembled WGS sequence"/>
</dbReference>
<comment type="caution">
    <text evidence="2">The sequence shown here is derived from an EMBL/GenBank/DDBJ whole genome shotgun (WGS) entry which is preliminary data.</text>
</comment>
<proteinExistence type="predicted"/>
<dbReference type="VEuPathDB" id="TriTrypDB:C4B63_416g3"/>